<proteinExistence type="inferred from homology"/>
<keyword evidence="2" id="KW-0813">Transport</keyword>
<keyword evidence="6 8" id="KW-0472">Membrane</keyword>
<comment type="subcellular location">
    <subcellularLocation>
        <location evidence="1">Cell membrane</location>
        <topology evidence="1">Multi-pass membrane protein</topology>
    </subcellularLocation>
</comment>
<feature type="transmembrane region" description="Helical" evidence="8">
    <location>
        <begin position="311"/>
        <end position="329"/>
    </location>
</feature>
<keyword evidence="12" id="KW-1185">Reference proteome</keyword>
<evidence type="ECO:0000313" key="10">
    <source>
        <dbReference type="EMBL" id="SMS13895.1"/>
    </source>
</evidence>
<dbReference type="AlphaFoldDB" id="A0A1Y6JVM1"/>
<dbReference type="PANTHER" id="PTHR30354:SF22">
    <property type="entry name" value="HIGH-AFFINITY GLUCONATE TRANSPORTER"/>
    <property type="match status" value="1"/>
</dbReference>
<dbReference type="Pfam" id="PF02447">
    <property type="entry name" value="GntP_permease"/>
    <property type="match status" value="1"/>
</dbReference>
<feature type="transmembrane region" description="Helical" evidence="8">
    <location>
        <begin position="29"/>
        <end position="46"/>
    </location>
</feature>
<feature type="transmembrane region" description="Helical" evidence="8">
    <location>
        <begin position="433"/>
        <end position="450"/>
    </location>
</feature>
<feature type="transmembrane region" description="Helical" evidence="8">
    <location>
        <begin position="271"/>
        <end position="290"/>
    </location>
</feature>
<dbReference type="GO" id="GO:0005886">
    <property type="term" value="C:plasma membrane"/>
    <property type="evidence" value="ECO:0007669"/>
    <property type="project" value="UniProtKB-SubCell"/>
</dbReference>
<keyword evidence="5 8" id="KW-1133">Transmembrane helix</keyword>
<reference evidence="11" key="1">
    <citation type="submission" date="2017-05" db="EMBL/GenBank/DDBJ databases">
        <authorList>
            <person name="Papadimitriou K."/>
        </authorList>
    </citation>
    <scope>NUCLEOTIDE SEQUENCE [LARGE SCALE GENOMIC DNA]</scope>
    <source>
        <strain evidence="11">ACA-DC 3411</strain>
    </source>
</reference>
<name>A0A1Y6JVM1_9LACO</name>
<protein>
    <submittedName>
        <fullName evidence="9 10">Gluconate permease</fullName>
    </submittedName>
</protein>
<reference evidence="10" key="2">
    <citation type="submission" date="2017-05" db="EMBL/GenBank/DDBJ databases">
        <authorList>
            <person name="Song R."/>
            <person name="Chenine A.L."/>
            <person name="Ruprecht R.M."/>
        </authorList>
    </citation>
    <scope>NUCLEOTIDE SEQUENCE</scope>
    <source>
        <strain evidence="10">ACA-DC 3411</strain>
    </source>
</reference>
<dbReference type="RefSeq" id="WP_057731842.1">
    <property type="nucleotide sequence ID" value="NZ_BJZK01000012.1"/>
</dbReference>
<dbReference type="PANTHER" id="PTHR30354">
    <property type="entry name" value="GNT FAMILY GLUCONATE TRANSPORTER"/>
    <property type="match status" value="1"/>
</dbReference>
<dbReference type="EMBL" id="LT854705">
    <property type="protein sequence ID" value="SMS13895.1"/>
    <property type="molecule type" value="Genomic_DNA"/>
</dbReference>
<dbReference type="PIRSF" id="PIRSF002746">
    <property type="entry name" value="Gluconate_transporter"/>
    <property type="match status" value="1"/>
</dbReference>
<dbReference type="InterPro" id="IPR003474">
    <property type="entry name" value="Glcn_transporter"/>
</dbReference>
<organism evidence="10 11">
    <name type="scientific">Levilactobacillus zymae</name>
    <dbReference type="NCBI Taxonomy" id="267363"/>
    <lineage>
        <taxon>Bacteria</taxon>
        <taxon>Bacillati</taxon>
        <taxon>Bacillota</taxon>
        <taxon>Bacilli</taxon>
        <taxon>Lactobacillales</taxon>
        <taxon>Lactobacillaceae</taxon>
        <taxon>Levilactobacillus</taxon>
    </lineage>
</organism>
<evidence type="ECO:0000256" key="7">
    <source>
        <dbReference type="ARBA" id="ARBA00049663"/>
    </source>
</evidence>
<evidence type="ECO:0000256" key="2">
    <source>
        <dbReference type="ARBA" id="ARBA00022448"/>
    </source>
</evidence>
<dbReference type="EMBL" id="BJZK01000012">
    <property type="protein sequence ID" value="GEO72041.1"/>
    <property type="molecule type" value="Genomic_DNA"/>
</dbReference>
<evidence type="ECO:0000313" key="11">
    <source>
        <dbReference type="Proteomes" id="UP000195412"/>
    </source>
</evidence>
<evidence type="ECO:0000313" key="12">
    <source>
        <dbReference type="Proteomes" id="UP000321794"/>
    </source>
</evidence>
<comment type="similarity">
    <text evidence="7">Belongs to the GntP permease family.</text>
</comment>
<accession>A0A1Y6JVM1</accession>
<sequence>MQFVILLLGILLLLFLIIKVKLNTFVSLIATSILVALGLGMNPADIADSIKNGIGSSMGELIIVFGFGAMIGRLVSDAGGSYRIARTLINVFGKKRLQVAIVIASFLIGISLLFEVGLVLVTPIVFAVALEADVPFLYLGISMAAALSATQGFLPPQPAPTAVATALGANIGEVLLIGIIVAIPCVIVAGPLWTRVIRRFSPELFVVKKSLPAFGEVKEFDLKETPGFGISVLTSLFPVIFMALATIYQMAVNGGQAPKNPHGFDAVVTMLGNPVIAMVIALLFAIWSMGLHRQRTMKEISGTIESAVKSIAMLLMVIAGGSAFKQVLIDGGVGKAVQQLMVNSSFSPIILAWFITVILRISLGSATVAGMTASGLIMPLMHSLGADPVMIALAIGAGSLAASHVNDAGFWMFSEYFDLSVKDTFKVWTTLETVISIVGVIMVMIMNAIFH</sequence>
<evidence type="ECO:0000313" key="9">
    <source>
        <dbReference type="EMBL" id="GEO72041.1"/>
    </source>
</evidence>
<dbReference type="KEGG" id="lzy:LZ3411_0845"/>
<evidence type="ECO:0000256" key="1">
    <source>
        <dbReference type="ARBA" id="ARBA00004651"/>
    </source>
</evidence>
<evidence type="ECO:0000256" key="8">
    <source>
        <dbReference type="SAM" id="Phobius"/>
    </source>
</evidence>
<feature type="transmembrane region" description="Helical" evidence="8">
    <location>
        <begin position="389"/>
        <end position="413"/>
    </location>
</feature>
<dbReference type="Proteomes" id="UP000195412">
    <property type="component" value="Chromosome I"/>
</dbReference>
<feature type="transmembrane region" description="Helical" evidence="8">
    <location>
        <begin position="96"/>
        <end position="129"/>
    </location>
</feature>
<feature type="transmembrane region" description="Helical" evidence="8">
    <location>
        <begin position="174"/>
        <end position="193"/>
    </location>
</feature>
<dbReference type="NCBIfam" id="TIGR00791">
    <property type="entry name" value="gntP"/>
    <property type="match status" value="1"/>
</dbReference>
<gene>
    <name evidence="9" type="primary">gntP</name>
    <name evidence="10" type="ORF">LZ3411_0845</name>
    <name evidence="9" type="ORF">LZY01_12090</name>
</gene>
<feature type="transmembrane region" description="Helical" evidence="8">
    <location>
        <begin position="228"/>
        <end position="251"/>
    </location>
</feature>
<dbReference type="OrthoDB" id="9787129at2"/>
<evidence type="ECO:0000256" key="4">
    <source>
        <dbReference type="ARBA" id="ARBA00022692"/>
    </source>
</evidence>
<evidence type="ECO:0000256" key="5">
    <source>
        <dbReference type="ARBA" id="ARBA00022989"/>
    </source>
</evidence>
<evidence type="ECO:0000256" key="3">
    <source>
        <dbReference type="ARBA" id="ARBA00022475"/>
    </source>
</evidence>
<dbReference type="GO" id="GO:0015128">
    <property type="term" value="F:gluconate transmembrane transporter activity"/>
    <property type="evidence" value="ECO:0007669"/>
    <property type="project" value="InterPro"/>
</dbReference>
<feature type="transmembrane region" description="Helical" evidence="8">
    <location>
        <begin position="349"/>
        <end position="377"/>
    </location>
</feature>
<keyword evidence="4 8" id="KW-0812">Transmembrane</keyword>
<feature type="transmembrane region" description="Helical" evidence="8">
    <location>
        <begin position="58"/>
        <end position="76"/>
    </location>
</feature>
<keyword evidence="3" id="KW-1003">Cell membrane</keyword>
<reference evidence="9 12" key="3">
    <citation type="submission" date="2019-07" db="EMBL/GenBank/DDBJ databases">
        <title>Whole genome shotgun sequence of Lactobacillus zymae NBRC 107157.</title>
        <authorList>
            <person name="Hosoyama A."/>
            <person name="Uohara A."/>
            <person name="Ohji S."/>
            <person name="Ichikawa N."/>
        </authorList>
    </citation>
    <scope>NUCLEOTIDE SEQUENCE [LARGE SCALE GENOMIC DNA]</scope>
    <source>
        <strain evidence="9 12">NBRC 107157</strain>
    </source>
</reference>
<dbReference type="Proteomes" id="UP000321794">
    <property type="component" value="Unassembled WGS sequence"/>
</dbReference>
<evidence type="ECO:0000256" key="6">
    <source>
        <dbReference type="ARBA" id="ARBA00023136"/>
    </source>
</evidence>